<dbReference type="OrthoDB" id="551352at2759"/>
<evidence type="ECO:0000256" key="9">
    <source>
        <dbReference type="ARBA" id="ARBA00023274"/>
    </source>
</evidence>
<evidence type="ECO:0000256" key="10">
    <source>
        <dbReference type="PROSITE-ProRule" id="PRU00626"/>
    </source>
</evidence>
<dbReference type="Proteomes" id="UP000516437">
    <property type="component" value="Chromosome 8"/>
</dbReference>
<dbReference type="Gene3D" id="3.80.10.10">
    <property type="entry name" value="Ribonuclease Inhibitor"/>
    <property type="match status" value="1"/>
</dbReference>
<evidence type="ECO:0000256" key="12">
    <source>
        <dbReference type="SAM" id="SignalP"/>
    </source>
</evidence>
<proteinExistence type="predicted"/>
<keyword evidence="12" id="KW-0732">Signal</keyword>
<comment type="caution">
    <text evidence="14">The sequence shown here is derived from an EMBL/GenBank/DDBJ whole genome shotgun (WGS) entry which is preliminary data.</text>
</comment>
<dbReference type="PROSITE" id="PS51295">
    <property type="entry name" value="CRM"/>
    <property type="match status" value="1"/>
</dbReference>
<dbReference type="InterPro" id="IPR032675">
    <property type="entry name" value="LRR_dom_sf"/>
</dbReference>
<feature type="region of interest" description="Disordered" evidence="11">
    <location>
        <begin position="157"/>
        <end position="191"/>
    </location>
</feature>
<feature type="compositionally biased region" description="Basic and acidic residues" evidence="11">
    <location>
        <begin position="157"/>
        <end position="183"/>
    </location>
</feature>
<keyword evidence="7" id="KW-0809">Transit peptide</keyword>
<reference evidence="14 15" key="1">
    <citation type="journal article" date="2019" name="Plant Biotechnol. J.">
        <title>The red bayberry genome and genetic basis of sex determination.</title>
        <authorList>
            <person name="Jia H.M."/>
            <person name="Jia H.J."/>
            <person name="Cai Q.L."/>
            <person name="Wang Y."/>
            <person name="Zhao H.B."/>
            <person name="Yang W.F."/>
            <person name="Wang G.Y."/>
            <person name="Li Y.H."/>
            <person name="Zhan D.L."/>
            <person name="Shen Y.T."/>
            <person name="Niu Q.F."/>
            <person name="Chang L."/>
            <person name="Qiu J."/>
            <person name="Zhao L."/>
            <person name="Xie H.B."/>
            <person name="Fu W.Y."/>
            <person name="Jin J."/>
            <person name="Li X.W."/>
            <person name="Jiao Y."/>
            <person name="Zhou C.C."/>
            <person name="Tu T."/>
            <person name="Chai C.Y."/>
            <person name="Gao J.L."/>
            <person name="Fan L.J."/>
            <person name="van de Weg E."/>
            <person name="Wang J.Y."/>
            <person name="Gao Z.S."/>
        </authorList>
    </citation>
    <scope>NUCLEOTIDE SEQUENCE [LARGE SCALE GENOMIC DNA]</scope>
    <source>
        <tissue evidence="14">Leaves</tissue>
    </source>
</reference>
<keyword evidence="4" id="KW-0507">mRNA processing</keyword>
<feature type="signal peptide" evidence="12">
    <location>
        <begin position="1"/>
        <end position="22"/>
    </location>
</feature>
<evidence type="ECO:0000256" key="2">
    <source>
        <dbReference type="ARBA" id="ARBA00022528"/>
    </source>
</evidence>
<dbReference type="GO" id="GO:0000373">
    <property type="term" value="P:Group II intron splicing"/>
    <property type="evidence" value="ECO:0007669"/>
    <property type="project" value="UniProtKB-ARBA"/>
</dbReference>
<evidence type="ECO:0000313" key="14">
    <source>
        <dbReference type="EMBL" id="KAB1203209.1"/>
    </source>
</evidence>
<dbReference type="Gene3D" id="3.30.110.60">
    <property type="entry name" value="YhbY-like"/>
    <property type="match status" value="1"/>
</dbReference>
<dbReference type="EMBL" id="RXIC02000026">
    <property type="protein sequence ID" value="KAB1203209.1"/>
    <property type="molecule type" value="Genomic_DNA"/>
</dbReference>
<evidence type="ECO:0000256" key="4">
    <source>
        <dbReference type="ARBA" id="ARBA00022664"/>
    </source>
</evidence>
<accession>A0A6A1US59</accession>
<dbReference type="Pfam" id="PF01985">
    <property type="entry name" value="CRS1_YhbY"/>
    <property type="match status" value="1"/>
</dbReference>
<evidence type="ECO:0000313" key="15">
    <source>
        <dbReference type="Proteomes" id="UP000516437"/>
    </source>
</evidence>
<dbReference type="PANTHER" id="PTHR31846:SF7">
    <property type="entry name" value="CRS1 _ YHBY (CRM) DOMAIN-CONTAINING PROTEIN"/>
    <property type="match status" value="1"/>
</dbReference>
<feature type="domain" description="CRM" evidence="13">
    <location>
        <begin position="326"/>
        <end position="390"/>
    </location>
</feature>
<dbReference type="InterPro" id="IPR035920">
    <property type="entry name" value="YhbY-like_sf"/>
</dbReference>
<keyword evidence="2" id="KW-0150">Chloroplast</keyword>
<dbReference type="SUPFAM" id="SSF75471">
    <property type="entry name" value="YhbY-like"/>
    <property type="match status" value="1"/>
</dbReference>
<evidence type="ECO:0000259" key="13">
    <source>
        <dbReference type="PROSITE" id="PS51295"/>
    </source>
</evidence>
<evidence type="ECO:0000256" key="6">
    <source>
        <dbReference type="ARBA" id="ARBA00022884"/>
    </source>
</evidence>
<dbReference type="GO" id="GO:0009507">
    <property type="term" value="C:chloroplast"/>
    <property type="evidence" value="ECO:0007669"/>
    <property type="project" value="UniProtKB-SubCell"/>
</dbReference>
<keyword evidence="6 10" id="KW-0694">RNA-binding</keyword>
<dbReference type="AlphaFoldDB" id="A0A6A1US59"/>
<keyword evidence="9" id="KW-0687">Ribonucleoprotein</keyword>
<keyword evidence="8" id="KW-0508">mRNA splicing</keyword>
<keyword evidence="3" id="KW-0934">Plastid</keyword>
<protein>
    <recommendedName>
        <fullName evidence="13">CRM domain-containing protein</fullName>
    </recommendedName>
</protein>
<dbReference type="PANTHER" id="PTHR31846">
    <property type="entry name" value="CRS1 / YHBY (CRM) DOMAIN-CONTAINING PROTEIN"/>
    <property type="match status" value="1"/>
</dbReference>
<feature type="chain" id="PRO_5025452205" description="CRM domain-containing protein" evidence="12">
    <location>
        <begin position="23"/>
        <end position="390"/>
    </location>
</feature>
<gene>
    <name evidence="14" type="ORF">CJ030_MR8G004912</name>
</gene>
<evidence type="ECO:0000256" key="11">
    <source>
        <dbReference type="SAM" id="MobiDB-lite"/>
    </source>
</evidence>
<organism evidence="14 15">
    <name type="scientific">Morella rubra</name>
    <name type="common">Chinese bayberry</name>
    <dbReference type="NCBI Taxonomy" id="262757"/>
    <lineage>
        <taxon>Eukaryota</taxon>
        <taxon>Viridiplantae</taxon>
        <taxon>Streptophyta</taxon>
        <taxon>Embryophyta</taxon>
        <taxon>Tracheophyta</taxon>
        <taxon>Spermatophyta</taxon>
        <taxon>Magnoliopsida</taxon>
        <taxon>eudicotyledons</taxon>
        <taxon>Gunneridae</taxon>
        <taxon>Pentapetalae</taxon>
        <taxon>rosids</taxon>
        <taxon>fabids</taxon>
        <taxon>Fagales</taxon>
        <taxon>Myricaceae</taxon>
        <taxon>Morella</taxon>
    </lineage>
</organism>
<dbReference type="GO" id="GO:1990904">
    <property type="term" value="C:ribonucleoprotein complex"/>
    <property type="evidence" value="ECO:0007669"/>
    <property type="project" value="UniProtKB-KW"/>
</dbReference>
<keyword evidence="15" id="KW-1185">Reference proteome</keyword>
<evidence type="ECO:0000256" key="3">
    <source>
        <dbReference type="ARBA" id="ARBA00022640"/>
    </source>
</evidence>
<dbReference type="GO" id="GO:0003729">
    <property type="term" value="F:mRNA binding"/>
    <property type="evidence" value="ECO:0007669"/>
    <property type="project" value="InterPro"/>
</dbReference>
<evidence type="ECO:0000256" key="7">
    <source>
        <dbReference type="ARBA" id="ARBA00022946"/>
    </source>
</evidence>
<dbReference type="InterPro" id="IPR045278">
    <property type="entry name" value="CRS1/CFM2/CFM3"/>
</dbReference>
<keyword evidence="5" id="KW-0677">Repeat</keyword>
<evidence type="ECO:0000256" key="1">
    <source>
        <dbReference type="ARBA" id="ARBA00004229"/>
    </source>
</evidence>
<comment type="subcellular location">
    <subcellularLocation>
        <location evidence="1">Plastid</location>
        <location evidence="1">Chloroplast</location>
    </subcellularLocation>
</comment>
<sequence length="390" mass="43932">MAAVRLLFLLLLISSLSPISLSLSENQALLKLNRSFTHANALSSWVPDSSPYSAKCKGVICSGGIITGLHLAGLGLSGKIDVDALLDLIEQHGAPTIFIEHLISCSNQRFLQVDTQQPQRLRVAASETTKKKRKPKLSFFEQIREKWSLKLSSTREKFPWEEPEQQEKLEKDDQEEENKRDSSGDFVSNSYGESLSDPISFVLTDGFVSAPWVHGSNTRNLRLDSEPEAIHKSCEKTKAFDRSVGPCGNGVPKNVLQRIERVEIKEREVDCDRELETEGNVFNAIHVSEEETKVLIGRNAGGSVRLLWKRGAGDIRKRSNTELAERMLPEHELRRLRNVSLRMLERTKVGVGGITPALVDSIHEKWWSDEVVKLKFEGLAVDMRRTRLRL</sequence>
<name>A0A6A1US59_9ROSI</name>
<evidence type="ECO:0000256" key="8">
    <source>
        <dbReference type="ARBA" id="ARBA00023187"/>
    </source>
</evidence>
<dbReference type="GO" id="GO:0006397">
    <property type="term" value="P:mRNA processing"/>
    <property type="evidence" value="ECO:0007669"/>
    <property type="project" value="UniProtKB-KW"/>
</dbReference>
<evidence type="ECO:0000256" key="5">
    <source>
        <dbReference type="ARBA" id="ARBA00022737"/>
    </source>
</evidence>
<dbReference type="InterPro" id="IPR001890">
    <property type="entry name" value="RNA-binding_CRM"/>
</dbReference>